<evidence type="ECO:0000256" key="1">
    <source>
        <dbReference type="SAM" id="SignalP"/>
    </source>
</evidence>
<keyword evidence="1" id="KW-0732">Signal</keyword>
<reference evidence="3" key="1">
    <citation type="journal article" date="2019" name="Int. J. Syst. Evol. Microbiol.">
        <title>The Global Catalogue of Microorganisms (GCM) 10K type strain sequencing project: providing services to taxonomists for standard genome sequencing and annotation.</title>
        <authorList>
            <consortium name="The Broad Institute Genomics Platform"/>
            <consortium name="The Broad Institute Genome Sequencing Center for Infectious Disease"/>
            <person name="Wu L."/>
            <person name="Ma J."/>
        </authorList>
    </citation>
    <scope>NUCLEOTIDE SEQUENCE [LARGE SCALE GENOMIC DNA]</scope>
    <source>
        <strain evidence="3">KACC 12508</strain>
    </source>
</reference>
<evidence type="ECO:0000313" key="3">
    <source>
        <dbReference type="Proteomes" id="UP001596542"/>
    </source>
</evidence>
<organism evidence="2 3">
    <name type="scientific">Herminiimonas glaciei</name>
    <dbReference type="NCBI Taxonomy" id="523788"/>
    <lineage>
        <taxon>Bacteria</taxon>
        <taxon>Pseudomonadati</taxon>
        <taxon>Pseudomonadota</taxon>
        <taxon>Betaproteobacteria</taxon>
        <taxon>Burkholderiales</taxon>
        <taxon>Oxalobacteraceae</taxon>
        <taxon>Herminiimonas</taxon>
    </lineage>
</organism>
<dbReference type="Pfam" id="PF11453">
    <property type="entry name" value="DUF2950"/>
    <property type="match status" value="1"/>
</dbReference>
<comment type="caution">
    <text evidence="2">The sequence shown here is derived from an EMBL/GenBank/DDBJ whole genome shotgun (WGS) entry which is preliminary data.</text>
</comment>
<dbReference type="Proteomes" id="UP001596542">
    <property type="component" value="Unassembled WGS sequence"/>
</dbReference>
<proteinExistence type="predicted"/>
<feature type="chain" id="PRO_5047029622" evidence="1">
    <location>
        <begin position="39"/>
        <end position="322"/>
    </location>
</feature>
<dbReference type="RefSeq" id="WP_382269951.1">
    <property type="nucleotide sequence ID" value="NZ_JBHTBU010000001.1"/>
</dbReference>
<protein>
    <submittedName>
        <fullName evidence="2">DUF2950 domain-containing protein</fullName>
    </submittedName>
</protein>
<evidence type="ECO:0000313" key="2">
    <source>
        <dbReference type="EMBL" id="MFC7286774.1"/>
    </source>
</evidence>
<feature type="signal peptide" evidence="1">
    <location>
        <begin position="1"/>
        <end position="38"/>
    </location>
</feature>
<accession>A0ABW2I718</accession>
<sequence length="322" mass="35391">MNKTMNPSFSVPAVNGWRNLHTLLLAAAFTFSSTAALAQQSYPSADDAANAFADAVARPDPEQLNKVLGKDWKTLMPTQNIAQQDIDDFLSAWKQAHRVVAQGADRAVVEVGTQGWTLPMPVVKRGSGWQFDVQAGSEEMRTRRIGRNELNTMQALLAYYDAQKEYASVDRGSDGILQYAQKFKSSPGKHDGLYWVVADKEAESPLGSLFATLKPGEGYHGYYYRILTAQGENANGGAYSYIINGRMVSGFALLAWPINYGQTGVKSFIISHDGKVYEKDFGQNTPALVKRIKVFDPDKSWQKVALPEPVPQSASNASDKAR</sequence>
<dbReference type="InterPro" id="IPR021556">
    <property type="entry name" value="DUF2950"/>
</dbReference>
<gene>
    <name evidence="2" type="ORF">ACFQPC_01880</name>
</gene>
<dbReference type="EMBL" id="JBHTBU010000001">
    <property type="protein sequence ID" value="MFC7286774.1"/>
    <property type="molecule type" value="Genomic_DNA"/>
</dbReference>
<keyword evidence="3" id="KW-1185">Reference proteome</keyword>
<name>A0ABW2I718_9BURK</name>